<dbReference type="STRING" id="1185652.USDA257_c24090"/>
<dbReference type="Gene3D" id="3.20.100.30">
    <property type="entry name" value="VTC, catalytic tunnel domain"/>
    <property type="match status" value="1"/>
</dbReference>
<dbReference type="CDD" id="cd07750">
    <property type="entry name" value="PolyPPase_VTC_like"/>
    <property type="match status" value="1"/>
</dbReference>
<reference evidence="2 3" key="1">
    <citation type="journal article" date="2012" name="J. Bacteriol.">
        <title>Complete genome sequence of the broad-host-range strain Sinorhizobium fredii USDA257.</title>
        <authorList>
            <person name="Schuldes J."/>
            <person name="Rodriguez Orbegoso M."/>
            <person name="Schmeisser C."/>
            <person name="Krishnan H.B."/>
            <person name="Daniel R."/>
            <person name="Streit W.R."/>
        </authorList>
    </citation>
    <scope>NUCLEOTIDE SEQUENCE [LARGE SCALE GENOMIC DNA]</scope>
    <source>
        <strain evidence="2 3">USDA 257</strain>
    </source>
</reference>
<dbReference type="eggNOG" id="COG2814">
    <property type="taxonomic scope" value="Bacteria"/>
</dbReference>
<accession>I3X529</accession>
<evidence type="ECO:0000313" key="3">
    <source>
        <dbReference type="Proteomes" id="UP000006180"/>
    </source>
</evidence>
<evidence type="ECO:0000259" key="1">
    <source>
        <dbReference type="Pfam" id="PF09359"/>
    </source>
</evidence>
<dbReference type="Pfam" id="PF09359">
    <property type="entry name" value="VTC"/>
    <property type="match status" value="1"/>
</dbReference>
<dbReference type="InterPro" id="IPR018966">
    <property type="entry name" value="VTC_domain"/>
</dbReference>
<name>I3X529_SINF2</name>
<dbReference type="RefSeq" id="WP_014763153.1">
    <property type="nucleotide sequence ID" value="NC_018000.1"/>
</dbReference>
<dbReference type="AlphaFoldDB" id="I3X529"/>
<gene>
    <name evidence="2" type="ORF">USDA257_c24090</name>
</gene>
<protein>
    <submittedName>
        <fullName evidence="2">VTC domain-containing protein</fullName>
    </submittedName>
</protein>
<evidence type="ECO:0000313" key="2">
    <source>
        <dbReference type="EMBL" id="AFL50985.1"/>
    </source>
</evidence>
<dbReference type="HOGENOM" id="CLU_068202_0_0_5"/>
<dbReference type="KEGG" id="sfd:USDA257_c24090"/>
<dbReference type="PATRIC" id="fig|1185652.3.peg.2494"/>
<sequence>MSSIANTDAWLEQAFVPISLDTLNARAEMLERLDNKYVIGAAVLRRAAAELAKHFDILEIDGCRTFTYETCYFDDADRNSYFNHHQGRRKRAKVRIRKYLEAGLCFVEVKLKDKRGATVKKRLPYDPVKFGVLDETALDYVHDAYFDQYRQEFPYELSRVVDMRYVRMTLVAKRGGERMTIDSQLRFFALGSSHAVRDDRFILETKSANGNGIADRILRTLHQHPTKHCSKYCTAIAILNQGTKHNKFLPALRKLGSVPGQQRELTVSPIEKEFAA</sequence>
<dbReference type="Proteomes" id="UP000006180">
    <property type="component" value="Chromosome"/>
</dbReference>
<dbReference type="EMBL" id="CP003563">
    <property type="protein sequence ID" value="AFL50985.1"/>
    <property type="molecule type" value="Genomic_DNA"/>
</dbReference>
<proteinExistence type="predicted"/>
<dbReference type="GO" id="GO:0006799">
    <property type="term" value="P:polyphosphate biosynthetic process"/>
    <property type="evidence" value="ECO:0007669"/>
    <property type="project" value="UniProtKB-ARBA"/>
</dbReference>
<organism evidence="2 3">
    <name type="scientific">Sinorhizobium fredii (strain USDA 257)</name>
    <dbReference type="NCBI Taxonomy" id="1185652"/>
    <lineage>
        <taxon>Bacteria</taxon>
        <taxon>Pseudomonadati</taxon>
        <taxon>Pseudomonadota</taxon>
        <taxon>Alphaproteobacteria</taxon>
        <taxon>Hyphomicrobiales</taxon>
        <taxon>Rhizobiaceae</taxon>
        <taxon>Sinorhizobium/Ensifer group</taxon>
        <taxon>Sinorhizobium</taxon>
    </lineage>
</organism>
<dbReference type="InterPro" id="IPR042267">
    <property type="entry name" value="VTC_sf"/>
</dbReference>
<feature type="domain" description="VTC" evidence="1">
    <location>
        <begin position="32"/>
        <end position="239"/>
    </location>
</feature>